<proteinExistence type="predicted"/>
<dbReference type="EMBL" id="CAJVPW010049700">
    <property type="protein sequence ID" value="CAG8763556.1"/>
    <property type="molecule type" value="Genomic_DNA"/>
</dbReference>
<comment type="caution">
    <text evidence="1">The sequence shown here is derived from an EMBL/GenBank/DDBJ whole genome shotgun (WGS) entry which is preliminary data.</text>
</comment>
<feature type="non-terminal residue" evidence="1">
    <location>
        <position position="119"/>
    </location>
</feature>
<name>A0ACA9QRJ0_9GLOM</name>
<evidence type="ECO:0000313" key="2">
    <source>
        <dbReference type="Proteomes" id="UP000789366"/>
    </source>
</evidence>
<gene>
    <name evidence="1" type="ORF">SPELUC_LOCUS15300</name>
</gene>
<accession>A0ACA9QRJ0</accession>
<reference evidence="1" key="1">
    <citation type="submission" date="2021-06" db="EMBL/GenBank/DDBJ databases">
        <authorList>
            <person name="Kallberg Y."/>
            <person name="Tangrot J."/>
            <person name="Rosling A."/>
        </authorList>
    </citation>
    <scope>NUCLEOTIDE SEQUENCE</scope>
    <source>
        <strain evidence="1">28 12/20/2015</strain>
    </source>
</reference>
<keyword evidence="2" id="KW-1185">Reference proteome</keyword>
<evidence type="ECO:0000313" key="1">
    <source>
        <dbReference type="EMBL" id="CAG8763556.1"/>
    </source>
</evidence>
<protein>
    <submittedName>
        <fullName evidence="1">10282_t:CDS:1</fullName>
    </submittedName>
</protein>
<sequence>CMTATKIVKELERLIEKNKITHKKVPSIKRVKNWIAVYAAGLKQKAAAERCINSEIMQDSNNSTIQIHNDRETCQSYSKKLGHRCREDFIPSNDHKNLEYQSNVTTKKLMYDLVLTVLL</sequence>
<feature type="non-terminal residue" evidence="1">
    <location>
        <position position="1"/>
    </location>
</feature>
<organism evidence="1 2">
    <name type="scientific">Cetraspora pellucida</name>
    <dbReference type="NCBI Taxonomy" id="1433469"/>
    <lineage>
        <taxon>Eukaryota</taxon>
        <taxon>Fungi</taxon>
        <taxon>Fungi incertae sedis</taxon>
        <taxon>Mucoromycota</taxon>
        <taxon>Glomeromycotina</taxon>
        <taxon>Glomeromycetes</taxon>
        <taxon>Diversisporales</taxon>
        <taxon>Gigasporaceae</taxon>
        <taxon>Cetraspora</taxon>
    </lineage>
</organism>
<dbReference type="Proteomes" id="UP000789366">
    <property type="component" value="Unassembled WGS sequence"/>
</dbReference>